<dbReference type="AlphaFoldDB" id="A0A927RCQ6"/>
<evidence type="ECO:0000313" key="1">
    <source>
        <dbReference type="EMBL" id="MBE1611522.1"/>
    </source>
</evidence>
<organism evidence="1 2">
    <name type="scientific">Actinopolymorpha pittospori</name>
    <dbReference type="NCBI Taxonomy" id="648752"/>
    <lineage>
        <taxon>Bacteria</taxon>
        <taxon>Bacillati</taxon>
        <taxon>Actinomycetota</taxon>
        <taxon>Actinomycetes</taxon>
        <taxon>Propionibacteriales</taxon>
        <taxon>Actinopolymorphaceae</taxon>
        <taxon>Actinopolymorpha</taxon>
    </lineage>
</organism>
<accession>A0A927RCQ6</accession>
<name>A0A927RCQ6_9ACTN</name>
<dbReference type="EMBL" id="JADBEM010000001">
    <property type="protein sequence ID" value="MBE1611522.1"/>
    <property type="molecule type" value="Genomic_DNA"/>
</dbReference>
<reference evidence="1" key="1">
    <citation type="submission" date="2020-10" db="EMBL/GenBank/DDBJ databases">
        <title>Sequencing the genomes of 1000 actinobacteria strains.</title>
        <authorList>
            <person name="Klenk H.-P."/>
        </authorList>
    </citation>
    <scope>NUCLEOTIDE SEQUENCE</scope>
    <source>
        <strain evidence="1">DSM 45354</strain>
    </source>
</reference>
<evidence type="ECO:0000313" key="2">
    <source>
        <dbReference type="Proteomes" id="UP000638648"/>
    </source>
</evidence>
<keyword evidence="2" id="KW-1185">Reference proteome</keyword>
<protein>
    <submittedName>
        <fullName evidence="1">Uncharacterized protein</fullName>
    </submittedName>
</protein>
<comment type="caution">
    <text evidence="1">The sequence shown here is derived from an EMBL/GenBank/DDBJ whole genome shotgun (WGS) entry which is preliminary data.</text>
</comment>
<proteinExistence type="predicted"/>
<dbReference type="Proteomes" id="UP000638648">
    <property type="component" value="Unassembled WGS sequence"/>
</dbReference>
<sequence length="108" mass="12049">MGDYGSAESALDEVRRNGRRIIDSELARLLRRSPQLARQDVAAIDQALDRVLDRLIVERVRRVAGARPELLDTAVGLFDPPGHLRGCRATGPMVWCGEERGTRPETEE</sequence>
<dbReference type="RefSeq" id="WP_192754722.1">
    <property type="nucleotide sequence ID" value="NZ_BAABJL010000210.1"/>
</dbReference>
<gene>
    <name evidence="1" type="ORF">HEB94_008370</name>
</gene>